<organism evidence="1">
    <name type="scientific">marine sediment metagenome</name>
    <dbReference type="NCBI Taxonomy" id="412755"/>
    <lineage>
        <taxon>unclassified sequences</taxon>
        <taxon>metagenomes</taxon>
        <taxon>ecological metagenomes</taxon>
    </lineage>
</organism>
<protein>
    <submittedName>
        <fullName evidence="1">Uncharacterized protein</fullName>
    </submittedName>
</protein>
<gene>
    <name evidence="1" type="ORF">S01H1_51325</name>
</gene>
<comment type="caution">
    <text evidence="1">The sequence shown here is derived from an EMBL/GenBank/DDBJ whole genome shotgun (WGS) entry which is preliminary data.</text>
</comment>
<accession>X0WGG3</accession>
<sequence length="127" mass="13865">MPETLEDFKSIKGKLVKLYSGNKRNANVDVRFKLNGANRDISGTGEDWGDIKGIIKKPGTPDANANVALFAVTKTTPAEGLVTLPFSTLEFLSTGEGLVLVIWEVHDTDKKKIRAKFKCDILGSDLD</sequence>
<proteinExistence type="predicted"/>
<reference evidence="1" key="1">
    <citation type="journal article" date="2014" name="Front. Microbiol.">
        <title>High frequency of phylogenetically diverse reductive dehalogenase-homologous genes in deep subseafloor sedimentary metagenomes.</title>
        <authorList>
            <person name="Kawai M."/>
            <person name="Futagami T."/>
            <person name="Toyoda A."/>
            <person name="Takaki Y."/>
            <person name="Nishi S."/>
            <person name="Hori S."/>
            <person name="Arai W."/>
            <person name="Tsubouchi T."/>
            <person name="Morono Y."/>
            <person name="Uchiyama I."/>
            <person name="Ito T."/>
            <person name="Fujiyama A."/>
            <person name="Inagaki F."/>
            <person name="Takami H."/>
        </authorList>
    </citation>
    <scope>NUCLEOTIDE SEQUENCE</scope>
    <source>
        <strain evidence="1">Expedition CK06-06</strain>
    </source>
</reference>
<name>X0WGG3_9ZZZZ</name>
<dbReference type="AlphaFoldDB" id="X0WGG3"/>
<evidence type="ECO:0000313" key="1">
    <source>
        <dbReference type="EMBL" id="GAG22287.1"/>
    </source>
</evidence>
<dbReference type="EMBL" id="BARS01033122">
    <property type="protein sequence ID" value="GAG22287.1"/>
    <property type="molecule type" value="Genomic_DNA"/>
</dbReference>